<evidence type="ECO:0000313" key="2">
    <source>
        <dbReference type="Proteomes" id="UP001151760"/>
    </source>
</evidence>
<dbReference type="InterPro" id="IPR015806">
    <property type="entry name" value="Pyrv_Knase_insert_dom_sf"/>
</dbReference>
<keyword evidence="1" id="KW-0808">Transferase</keyword>
<dbReference type="InterPro" id="IPR011037">
    <property type="entry name" value="Pyrv_Knase-like_insert_dom_sf"/>
</dbReference>
<accession>A0ABQ5C1M6</accession>
<name>A0ABQ5C1M6_9ASTR</name>
<protein>
    <submittedName>
        <fullName evidence="1">Pyruvate kinase</fullName>
    </submittedName>
</protein>
<gene>
    <name evidence="1" type="ORF">Tco_0891003</name>
</gene>
<sequence length="211" mass="24185">MRAIKKTFQYHQRFRVCRPYLDKVMKVFIDDNPIYSRIIFLGHVVNAKEIHVDHAKIEAIKKWEKITMDLVMLDTVGAEMRVVNKCENAISLQQEDVVVLTPDEGQEASSQVLPINFAGLAKDLKTGDTIFVGQYMFIGSETTSVWLEFGINMEVLHKHLGCLMIPSFWRMVHDSTCGVIKLVILDVQIGQFLSELLFITSTDKLWDVQTH</sequence>
<dbReference type="Proteomes" id="UP001151760">
    <property type="component" value="Unassembled WGS sequence"/>
</dbReference>
<dbReference type="SUPFAM" id="SSF50800">
    <property type="entry name" value="PK beta-barrel domain-like"/>
    <property type="match status" value="1"/>
</dbReference>
<keyword evidence="1" id="KW-0418">Kinase</keyword>
<evidence type="ECO:0000313" key="1">
    <source>
        <dbReference type="EMBL" id="GJT21066.1"/>
    </source>
</evidence>
<dbReference type="GO" id="GO:0016301">
    <property type="term" value="F:kinase activity"/>
    <property type="evidence" value="ECO:0007669"/>
    <property type="project" value="UniProtKB-KW"/>
</dbReference>
<dbReference type="Gene3D" id="2.40.33.10">
    <property type="entry name" value="PK beta-barrel domain-like"/>
    <property type="match status" value="1"/>
</dbReference>
<keyword evidence="1" id="KW-0670">Pyruvate</keyword>
<organism evidence="1 2">
    <name type="scientific">Tanacetum coccineum</name>
    <dbReference type="NCBI Taxonomy" id="301880"/>
    <lineage>
        <taxon>Eukaryota</taxon>
        <taxon>Viridiplantae</taxon>
        <taxon>Streptophyta</taxon>
        <taxon>Embryophyta</taxon>
        <taxon>Tracheophyta</taxon>
        <taxon>Spermatophyta</taxon>
        <taxon>Magnoliopsida</taxon>
        <taxon>eudicotyledons</taxon>
        <taxon>Gunneridae</taxon>
        <taxon>Pentapetalae</taxon>
        <taxon>asterids</taxon>
        <taxon>campanulids</taxon>
        <taxon>Asterales</taxon>
        <taxon>Asteraceae</taxon>
        <taxon>Asteroideae</taxon>
        <taxon>Anthemideae</taxon>
        <taxon>Anthemidinae</taxon>
        <taxon>Tanacetum</taxon>
    </lineage>
</organism>
<reference evidence="1" key="1">
    <citation type="journal article" date="2022" name="Int. J. Mol. Sci.">
        <title>Draft Genome of Tanacetum Coccineum: Genomic Comparison of Closely Related Tanacetum-Family Plants.</title>
        <authorList>
            <person name="Yamashiro T."/>
            <person name="Shiraishi A."/>
            <person name="Nakayama K."/>
            <person name="Satake H."/>
        </authorList>
    </citation>
    <scope>NUCLEOTIDE SEQUENCE</scope>
</reference>
<reference evidence="1" key="2">
    <citation type="submission" date="2022-01" db="EMBL/GenBank/DDBJ databases">
        <authorList>
            <person name="Yamashiro T."/>
            <person name="Shiraishi A."/>
            <person name="Satake H."/>
            <person name="Nakayama K."/>
        </authorList>
    </citation>
    <scope>NUCLEOTIDE SEQUENCE</scope>
</reference>
<proteinExistence type="predicted"/>
<keyword evidence="2" id="KW-1185">Reference proteome</keyword>
<comment type="caution">
    <text evidence="1">The sequence shown here is derived from an EMBL/GenBank/DDBJ whole genome shotgun (WGS) entry which is preliminary data.</text>
</comment>
<dbReference type="EMBL" id="BQNB010013858">
    <property type="protein sequence ID" value="GJT21066.1"/>
    <property type="molecule type" value="Genomic_DNA"/>
</dbReference>